<gene>
    <name evidence="2" type="ORF">R3P38DRAFT_2815920</name>
</gene>
<accession>A0AAV9Z074</accession>
<dbReference type="EMBL" id="JAWWNJ010000261">
    <property type="protein sequence ID" value="KAK6966670.1"/>
    <property type="molecule type" value="Genomic_DNA"/>
</dbReference>
<sequence>MPPSNSTSNISKPLYTMFRRLSVVISATRNCSIKSVQANLFVPVAKREFEKYSEDKVPRPLLRSKCHFWTMRRVSYWPLLVPSMPSETPEQLLASSWSRWEDLRRQLFVYMKGLDIPALPPPPPMTEAVSPHFSVVIWASCIVYTASCTSNNPSPPNAGNSRKRSSTSRDLSAAEAPPPATRVSLNASSPALYAPSHTIPSPLELSWLPDSSSSTIVSSHFLFLLVWWLLYYGRYSVS</sequence>
<reference evidence="2 3" key="1">
    <citation type="journal article" date="2024" name="J Genomics">
        <title>Draft genome sequencing and assembly of Favolaschia claudopus CIRM-BRFM 2984 isolated from oak limbs.</title>
        <authorList>
            <person name="Navarro D."/>
            <person name="Drula E."/>
            <person name="Chaduli D."/>
            <person name="Cazenave R."/>
            <person name="Ahrendt S."/>
            <person name="Wang J."/>
            <person name="Lipzen A."/>
            <person name="Daum C."/>
            <person name="Barry K."/>
            <person name="Grigoriev I.V."/>
            <person name="Favel A."/>
            <person name="Rosso M.N."/>
            <person name="Martin F."/>
        </authorList>
    </citation>
    <scope>NUCLEOTIDE SEQUENCE [LARGE SCALE GENOMIC DNA]</scope>
    <source>
        <strain evidence="2 3">CIRM-BRFM 2984</strain>
    </source>
</reference>
<name>A0AAV9Z074_9AGAR</name>
<comment type="caution">
    <text evidence="2">The sequence shown here is derived from an EMBL/GenBank/DDBJ whole genome shotgun (WGS) entry which is preliminary data.</text>
</comment>
<keyword evidence="3" id="KW-1185">Reference proteome</keyword>
<organism evidence="2 3">
    <name type="scientific">Favolaschia claudopus</name>
    <dbReference type="NCBI Taxonomy" id="2862362"/>
    <lineage>
        <taxon>Eukaryota</taxon>
        <taxon>Fungi</taxon>
        <taxon>Dikarya</taxon>
        <taxon>Basidiomycota</taxon>
        <taxon>Agaricomycotina</taxon>
        <taxon>Agaricomycetes</taxon>
        <taxon>Agaricomycetidae</taxon>
        <taxon>Agaricales</taxon>
        <taxon>Marasmiineae</taxon>
        <taxon>Mycenaceae</taxon>
        <taxon>Favolaschia</taxon>
    </lineage>
</organism>
<proteinExistence type="predicted"/>
<evidence type="ECO:0000313" key="3">
    <source>
        <dbReference type="Proteomes" id="UP001362999"/>
    </source>
</evidence>
<dbReference type="Proteomes" id="UP001362999">
    <property type="component" value="Unassembled WGS sequence"/>
</dbReference>
<protein>
    <submittedName>
        <fullName evidence="2">Uncharacterized protein</fullName>
    </submittedName>
</protein>
<evidence type="ECO:0000313" key="2">
    <source>
        <dbReference type="EMBL" id="KAK6966670.1"/>
    </source>
</evidence>
<dbReference type="AlphaFoldDB" id="A0AAV9Z074"/>
<evidence type="ECO:0000256" key="1">
    <source>
        <dbReference type="SAM" id="MobiDB-lite"/>
    </source>
</evidence>
<feature type="region of interest" description="Disordered" evidence="1">
    <location>
        <begin position="152"/>
        <end position="182"/>
    </location>
</feature>